<gene>
    <name evidence="2" type="ORF">A3J05_00995</name>
</gene>
<dbReference type="InterPro" id="IPR011041">
    <property type="entry name" value="Quinoprot_gluc/sorb_DH_b-prop"/>
</dbReference>
<dbReference type="InterPro" id="IPR012938">
    <property type="entry name" value="Glc/Sorbosone_DH"/>
</dbReference>
<feature type="domain" description="Glucose/Sorbosone dehydrogenase" evidence="1">
    <location>
        <begin position="51"/>
        <end position="355"/>
    </location>
</feature>
<dbReference type="EMBL" id="MFFF01000028">
    <property type="protein sequence ID" value="OGE98629.1"/>
    <property type="molecule type" value="Genomic_DNA"/>
</dbReference>
<reference evidence="2 3" key="1">
    <citation type="journal article" date="2016" name="Nat. Commun.">
        <title>Thousands of microbial genomes shed light on interconnected biogeochemical processes in an aquifer system.</title>
        <authorList>
            <person name="Anantharaman K."/>
            <person name="Brown C.T."/>
            <person name="Hug L.A."/>
            <person name="Sharon I."/>
            <person name="Castelle C.J."/>
            <person name="Probst A.J."/>
            <person name="Thomas B.C."/>
            <person name="Singh A."/>
            <person name="Wilkins M.J."/>
            <person name="Karaoz U."/>
            <person name="Brodie E.L."/>
            <person name="Williams K.H."/>
            <person name="Hubbard S.S."/>
            <person name="Banfield J.F."/>
        </authorList>
    </citation>
    <scope>NUCLEOTIDE SEQUENCE [LARGE SCALE GENOMIC DNA]</scope>
</reference>
<dbReference type="Pfam" id="PF07995">
    <property type="entry name" value="GSDH"/>
    <property type="match status" value="1"/>
</dbReference>
<organism evidence="2 3">
    <name type="scientific">Candidatus Doudnabacteria bacterium RIFCSPLOWO2_02_FULL_48_13</name>
    <dbReference type="NCBI Taxonomy" id="1817845"/>
    <lineage>
        <taxon>Bacteria</taxon>
        <taxon>Candidatus Doudnaibacteriota</taxon>
    </lineage>
</organism>
<dbReference type="PANTHER" id="PTHR19328">
    <property type="entry name" value="HEDGEHOG-INTERACTING PROTEIN"/>
    <property type="match status" value="1"/>
</dbReference>
<accession>A0A1F5Q8V5</accession>
<dbReference type="AlphaFoldDB" id="A0A1F5Q8V5"/>
<evidence type="ECO:0000259" key="1">
    <source>
        <dbReference type="Pfam" id="PF07995"/>
    </source>
</evidence>
<proteinExistence type="predicted"/>
<evidence type="ECO:0000313" key="3">
    <source>
        <dbReference type="Proteomes" id="UP000177235"/>
    </source>
</evidence>
<dbReference type="SUPFAM" id="SSF50952">
    <property type="entry name" value="Soluble quinoprotein glucose dehydrogenase"/>
    <property type="match status" value="1"/>
</dbReference>
<name>A0A1F5Q8V5_9BACT</name>
<dbReference type="Proteomes" id="UP000177235">
    <property type="component" value="Unassembled WGS sequence"/>
</dbReference>
<dbReference type="Gene3D" id="2.120.10.30">
    <property type="entry name" value="TolB, C-terminal domain"/>
    <property type="match status" value="1"/>
</dbReference>
<evidence type="ECO:0000313" key="2">
    <source>
        <dbReference type="EMBL" id="OGE98629.1"/>
    </source>
</evidence>
<protein>
    <recommendedName>
        <fullName evidence="1">Glucose/Sorbosone dehydrogenase domain-containing protein</fullName>
    </recommendedName>
</protein>
<comment type="caution">
    <text evidence="2">The sequence shown here is derived from an EMBL/GenBank/DDBJ whole genome shotgun (WGS) entry which is preliminary data.</text>
</comment>
<sequence>MKKIFLLIAGFALVFAVIKYNQPAEENTIITPAPPPSPQVAAPLEIIATGLQIPWDVDFLPDGEILVTERPGNLLVIDQEKKVIKISGVRQTAEGGLMGLAVHPEFSKNRWIYLYITSQSGRGVINRVERYRLENNDLSERTVIIDNIPGSEVHDGGQIEFGPPTPAGSGQVEHYLYISNGDAGNQSLAQDKNSLAGKILRLRDDGSLPADNPFGNAVYSMGHRNPQGLAWDSSGRLWSTEHGPSGLQTGHDELNLVEKGKNYGWPLVRGDEERAGMTKPFIHSGASETWAPAGLAFHNGKLYFAGLRGQTLYAADSQNAAAGLQKFFMKTYGRLRAVKSSAEGLYFTTSNRDGRGQPKDGDDKLILVRDPGALK</sequence>
<dbReference type="InterPro" id="IPR011042">
    <property type="entry name" value="6-blade_b-propeller_TolB-like"/>
</dbReference>
<dbReference type="PANTHER" id="PTHR19328:SF13">
    <property type="entry name" value="HIPL1 PROTEIN"/>
    <property type="match status" value="1"/>
</dbReference>